<comment type="cofactor">
    <cofactor evidence="1">
        <name>pyridoxal 5'-phosphate</name>
        <dbReference type="ChEBI" id="CHEBI:597326"/>
    </cofactor>
</comment>
<dbReference type="EMBL" id="JBHSPF010000022">
    <property type="protein sequence ID" value="MFC5628385.1"/>
    <property type="molecule type" value="Genomic_DNA"/>
</dbReference>
<dbReference type="InterPro" id="IPR015422">
    <property type="entry name" value="PyrdxlP-dep_Trfase_small"/>
</dbReference>
<comment type="caution">
    <text evidence="4">The sequence shown here is derived from an EMBL/GenBank/DDBJ whole genome shotgun (WGS) entry which is preliminary data.</text>
</comment>
<evidence type="ECO:0000256" key="2">
    <source>
        <dbReference type="ARBA" id="ARBA00022898"/>
    </source>
</evidence>
<name>A0ABW0U6M2_9BACI</name>
<dbReference type="Proteomes" id="UP001596143">
    <property type="component" value="Unassembled WGS sequence"/>
</dbReference>
<proteinExistence type="predicted"/>
<dbReference type="InterPro" id="IPR015424">
    <property type="entry name" value="PyrdxlP-dep_Trfase"/>
</dbReference>
<gene>
    <name evidence="4" type="ORF">ACFPTR_05670</name>
</gene>
<evidence type="ECO:0000313" key="5">
    <source>
        <dbReference type="Proteomes" id="UP001596143"/>
    </source>
</evidence>
<accession>A0ABW0U6M2</accession>
<keyword evidence="5" id="KW-1185">Reference proteome</keyword>
<evidence type="ECO:0000259" key="3">
    <source>
        <dbReference type="Pfam" id="PF00266"/>
    </source>
</evidence>
<dbReference type="Gene3D" id="3.40.640.10">
    <property type="entry name" value="Type I PLP-dependent aspartate aminotransferase-like (Major domain)"/>
    <property type="match status" value="1"/>
</dbReference>
<dbReference type="InterPro" id="IPR016454">
    <property type="entry name" value="Cysteine_dSase"/>
</dbReference>
<dbReference type="InterPro" id="IPR015421">
    <property type="entry name" value="PyrdxlP-dep_Trfase_major"/>
</dbReference>
<dbReference type="InterPro" id="IPR000192">
    <property type="entry name" value="Aminotrans_V_dom"/>
</dbReference>
<dbReference type="RefSeq" id="WP_270898265.1">
    <property type="nucleotide sequence ID" value="NZ_JBHSPF010000022.1"/>
</dbReference>
<reference evidence="5" key="1">
    <citation type="journal article" date="2019" name="Int. J. Syst. Evol. Microbiol.">
        <title>The Global Catalogue of Microorganisms (GCM) 10K type strain sequencing project: providing services to taxonomists for standard genome sequencing and annotation.</title>
        <authorList>
            <consortium name="The Broad Institute Genomics Platform"/>
            <consortium name="The Broad Institute Genome Sequencing Center for Infectious Disease"/>
            <person name="Wu L."/>
            <person name="Ma J."/>
        </authorList>
    </citation>
    <scope>NUCLEOTIDE SEQUENCE [LARGE SCALE GENOMIC DNA]</scope>
    <source>
        <strain evidence="5">CGMCC 1.15790</strain>
    </source>
</reference>
<dbReference type="Gene3D" id="3.90.1150.10">
    <property type="entry name" value="Aspartate Aminotransferase, domain 1"/>
    <property type="match status" value="1"/>
</dbReference>
<dbReference type="NCBIfam" id="NF002806">
    <property type="entry name" value="PRK02948.1"/>
    <property type="match status" value="1"/>
</dbReference>
<dbReference type="PANTHER" id="PTHR11601:SF36">
    <property type="entry name" value="CYSTEINE DESULFURASE NIFS-RELATED"/>
    <property type="match status" value="1"/>
</dbReference>
<keyword evidence="2" id="KW-0663">Pyridoxal phosphate</keyword>
<feature type="domain" description="Aminotransferase class V" evidence="3">
    <location>
        <begin position="2"/>
        <end position="359"/>
    </location>
</feature>
<sequence>MIYLDHSATTPMSETALLAYSEASRMYYGNESSLHDAGDRAHQLLRYNKEKLAQFINGEPDGFYFTHGGSDSNILAILSLAYGNKHRGKHIITSPLEHPSVYQALDRLRDESFIVEEVKVNQNGEISLQSLKELLRSDTILVTICHAPSETGVIQPLQAIADVLPKHIVFHTDAVQSFGKIPINIQQLGVDAMSLSAHKVYGPKNAGAVYIDPHISWRSIYDNVTHQHGFKPGTVDVPGITAFVAAANELHENLTERANMWTEMRKDFIQQLKKDIFVPIGDQENRLPHHIAMRARGFEGQWIMLECNRRGIAISSGSACKQSLSAPPKSLLAMGLAPEESHGLFRISFGKGTTTAQLEETAKALNEITSTQKQAISFT</sequence>
<evidence type="ECO:0000256" key="1">
    <source>
        <dbReference type="ARBA" id="ARBA00001933"/>
    </source>
</evidence>
<dbReference type="PIRSF" id="PIRSF005572">
    <property type="entry name" value="NifS"/>
    <property type="match status" value="1"/>
</dbReference>
<dbReference type="Pfam" id="PF00266">
    <property type="entry name" value="Aminotran_5"/>
    <property type="match status" value="1"/>
</dbReference>
<evidence type="ECO:0000313" key="4">
    <source>
        <dbReference type="EMBL" id="MFC5628385.1"/>
    </source>
</evidence>
<organism evidence="4 5">
    <name type="scientific">Aliibacillus thermotolerans</name>
    <dbReference type="NCBI Taxonomy" id="1834418"/>
    <lineage>
        <taxon>Bacteria</taxon>
        <taxon>Bacillati</taxon>
        <taxon>Bacillota</taxon>
        <taxon>Bacilli</taxon>
        <taxon>Bacillales</taxon>
        <taxon>Bacillaceae</taxon>
        <taxon>Aliibacillus</taxon>
    </lineage>
</organism>
<dbReference type="PANTHER" id="PTHR11601">
    <property type="entry name" value="CYSTEINE DESULFURYLASE FAMILY MEMBER"/>
    <property type="match status" value="1"/>
</dbReference>
<protein>
    <submittedName>
        <fullName evidence="4">IscS subfamily cysteine desulfurase</fullName>
    </submittedName>
</protein>
<dbReference type="SUPFAM" id="SSF53383">
    <property type="entry name" value="PLP-dependent transferases"/>
    <property type="match status" value="1"/>
</dbReference>